<dbReference type="AlphaFoldDB" id="X1SU97"/>
<accession>X1SU97</accession>
<evidence type="ECO:0008006" key="2">
    <source>
        <dbReference type="Google" id="ProtNLM"/>
    </source>
</evidence>
<reference evidence="1" key="1">
    <citation type="journal article" date="2014" name="Front. Microbiol.">
        <title>High frequency of phylogenetically diverse reductive dehalogenase-homologous genes in deep subseafloor sedimentary metagenomes.</title>
        <authorList>
            <person name="Kawai M."/>
            <person name="Futagami T."/>
            <person name="Toyoda A."/>
            <person name="Takaki Y."/>
            <person name="Nishi S."/>
            <person name="Hori S."/>
            <person name="Arai W."/>
            <person name="Tsubouchi T."/>
            <person name="Morono Y."/>
            <person name="Uchiyama I."/>
            <person name="Ito T."/>
            <person name="Fujiyama A."/>
            <person name="Inagaki F."/>
            <person name="Takami H."/>
        </authorList>
    </citation>
    <scope>NUCLEOTIDE SEQUENCE</scope>
    <source>
        <strain evidence="1">Expedition CK06-06</strain>
    </source>
</reference>
<dbReference type="EMBL" id="BARV01044405">
    <property type="protein sequence ID" value="GAI71389.1"/>
    <property type="molecule type" value="Genomic_DNA"/>
</dbReference>
<feature type="non-terminal residue" evidence="1">
    <location>
        <position position="78"/>
    </location>
</feature>
<gene>
    <name evidence="1" type="ORF">S06H3_65738</name>
</gene>
<comment type="caution">
    <text evidence="1">The sequence shown here is derived from an EMBL/GenBank/DDBJ whole genome shotgun (WGS) entry which is preliminary data.</text>
</comment>
<organism evidence="1">
    <name type="scientific">marine sediment metagenome</name>
    <dbReference type="NCBI Taxonomy" id="412755"/>
    <lineage>
        <taxon>unclassified sequences</taxon>
        <taxon>metagenomes</taxon>
        <taxon>ecological metagenomes</taxon>
    </lineage>
</organism>
<proteinExistence type="predicted"/>
<dbReference type="Gene3D" id="3.40.190.10">
    <property type="entry name" value="Periplasmic binding protein-like II"/>
    <property type="match status" value="1"/>
</dbReference>
<name>X1SU97_9ZZZZ</name>
<sequence length="78" mass="8650">MFKRLGLALFLAIIIVLAGCAPKPMEKESLRIGSLPRIFDTIAYVAQQEGLFEKQDIVVQIVPFRSEIEMDSALLAGE</sequence>
<dbReference type="PROSITE" id="PS51257">
    <property type="entry name" value="PROKAR_LIPOPROTEIN"/>
    <property type="match status" value="1"/>
</dbReference>
<protein>
    <recommendedName>
        <fullName evidence="2">SsuA/THI5-like domain-containing protein</fullName>
    </recommendedName>
</protein>
<evidence type="ECO:0000313" key="1">
    <source>
        <dbReference type="EMBL" id="GAI71389.1"/>
    </source>
</evidence>